<comment type="caution">
    <text evidence="2">The sequence shown here is derived from an EMBL/GenBank/DDBJ whole genome shotgun (WGS) entry which is preliminary data.</text>
</comment>
<dbReference type="Proteomes" id="UP000025756">
    <property type="component" value="Unassembled WGS sequence"/>
</dbReference>
<name>A0ABR4RFW8_BORBO</name>
<gene>
    <name evidence="2" type="ORF">L490_4967</name>
</gene>
<protein>
    <submittedName>
        <fullName evidence="2">Uncharacterized protein</fullName>
    </submittedName>
</protein>
<evidence type="ECO:0000313" key="3">
    <source>
        <dbReference type="Proteomes" id="UP000025756"/>
    </source>
</evidence>
<reference evidence="2 3" key="1">
    <citation type="submission" date="2014-03" db="EMBL/GenBank/DDBJ databases">
        <title>Genome sequence of Bordetella bronchiseptica.</title>
        <authorList>
            <person name="Harvill E."/>
            <person name="Goodfield L.L."/>
            <person name="Ivanov Y.V."/>
            <person name="Meyer J.A."/>
            <person name="Muse S.J."/>
            <person name="Jacobs N."/>
            <person name="Bendor L."/>
            <person name="Smallridge W.E."/>
            <person name="Brinkac L.M."/>
            <person name="Sanka R."/>
            <person name="Kim M."/>
            <person name="Losada L."/>
        </authorList>
    </citation>
    <scope>NUCLEOTIDE SEQUENCE [LARGE SCALE GENOMIC DNA]</scope>
    <source>
        <strain evidence="2 3">00-P-2796</strain>
    </source>
</reference>
<feature type="region of interest" description="Disordered" evidence="1">
    <location>
        <begin position="1"/>
        <end position="25"/>
    </location>
</feature>
<proteinExistence type="predicted"/>
<evidence type="ECO:0000313" key="2">
    <source>
        <dbReference type="EMBL" id="KCV35256.1"/>
    </source>
</evidence>
<organism evidence="2 3">
    <name type="scientific">Bordetella bronchiseptica 00-P-2796</name>
    <dbReference type="NCBI Taxonomy" id="1331199"/>
    <lineage>
        <taxon>Bacteria</taxon>
        <taxon>Pseudomonadati</taxon>
        <taxon>Pseudomonadota</taxon>
        <taxon>Betaproteobacteria</taxon>
        <taxon>Burkholderiales</taxon>
        <taxon>Alcaligenaceae</taxon>
        <taxon>Bordetella</taxon>
    </lineage>
</organism>
<sequence>MQRQDASQRGGAAAPRRRWTRPTRASASWRDATAWMACFTDYSFPKFTIDPPCPRAVALGMRHSGRKKTRRSPAWRSEEMAERKFRLPADTALGWTDNTCQPVSYADISENRCRKIIWIRAVLMPAQSYGYVGYFLDRQPDQKRQCTKKMEPFVMTGTPLNSGFCQQRASGSAARRIRRAPLPGRIPCAPSSPPRMHQKGACCLPCLPRPRWRWPSRPGPSNRHR</sequence>
<evidence type="ECO:0000256" key="1">
    <source>
        <dbReference type="SAM" id="MobiDB-lite"/>
    </source>
</evidence>
<keyword evidence="3" id="KW-1185">Reference proteome</keyword>
<dbReference type="EMBL" id="JGWH01000087">
    <property type="protein sequence ID" value="KCV35256.1"/>
    <property type="molecule type" value="Genomic_DNA"/>
</dbReference>
<accession>A0ABR4RFW8</accession>